<dbReference type="SUPFAM" id="SSF52540">
    <property type="entry name" value="P-loop containing nucleoside triphosphate hydrolases"/>
    <property type="match status" value="1"/>
</dbReference>
<evidence type="ECO:0000313" key="5">
    <source>
        <dbReference type="EMBL" id="EQD55815.1"/>
    </source>
</evidence>
<protein>
    <submittedName>
        <fullName evidence="5">Type II secretion system protein E</fullName>
    </submittedName>
</protein>
<proteinExistence type="predicted"/>
<evidence type="ECO:0000259" key="4">
    <source>
        <dbReference type="Pfam" id="PF05157"/>
    </source>
</evidence>
<dbReference type="AlphaFoldDB" id="T1BP55"/>
<dbReference type="GO" id="GO:0016887">
    <property type="term" value="F:ATP hydrolysis activity"/>
    <property type="evidence" value="ECO:0007669"/>
    <property type="project" value="TreeGrafter"/>
</dbReference>
<evidence type="ECO:0000256" key="1">
    <source>
        <dbReference type="ARBA" id="ARBA00022741"/>
    </source>
</evidence>
<evidence type="ECO:0000256" key="2">
    <source>
        <dbReference type="ARBA" id="ARBA00022840"/>
    </source>
</evidence>
<feature type="domain" description="Type II secretion system protein GspE N-terminal" evidence="4">
    <location>
        <begin position="5"/>
        <end position="76"/>
    </location>
</feature>
<feature type="non-terminal residue" evidence="5">
    <location>
        <position position="1"/>
    </location>
</feature>
<dbReference type="Gene3D" id="3.30.450.90">
    <property type="match status" value="1"/>
</dbReference>
<feature type="domain" description="Bacterial type II secretion system protein E" evidence="3">
    <location>
        <begin position="96"/>
        <end position="161"/>
    </location>
</feature>
<dbReference type="InterPro" id="IPR007831">
    <property type="entry name" value="T2SS_GspE_N"/>
</dbReference>
<dbReference type="InterPro" id="IPR001482">
    <property type="entry name" value="T2SS/T4SS_dom"/>
</dbReference>
<dbReference type="InterPro" id="IPR027417">
    <property type="entry name" value="P-loop_NTPase"/>
</dbReference>
<dbReference type="GO" id="GO:0005886">
    <property type="term" value="C:plasma membrane"/>
    <property type="evidence" value="ECO:0007669"/>
    <property type="project" value="TreeGrafter"/>
</dbReference>
<keyword evidence="1" id="KW-0547">Nucleotide-binding</keyword>
<dbReference type="PANTHER" id="PTHR30258:SF2">
    <property type="entry name" value="COMG OPERON PROTEIN 1"/>
    <property type="match status" value="1"/>
</dbReference>
<dbReference type="Pfam" id="PF05157">
    <property type="entry name" value="MshEN"/>
    <property type="match status" value="1"/>
</dbReference>
<dbReference type="Pfam" id="PF00437">
    <property type="entry name" value="T2SSE"/>
    <property type="match status" value="1"/>
</dbReference>
<evidence type="ECO:0000259" key="3">
    <source>
        <dbReference type="Pfam" id="PF00437"/>
    </source>
</evidence>
<reference evidence="5" key="1">
    <citation type="submission" date="2013-08" db="EMBL/GenBank/DDBJ databases">
        <authorList>
            <person name="Mendez C."/>
            <person name="Richter M."/>
            <person name="Ferrer M."/>
            <person name="Sanchez J."/>
        </authorList>
    </citation>
    <scope>NUCLEOTIDE SEQUENCE</scope>
</reference>
<sequence>ESLLRDSAAQLQVSADWMLDQQVLIWQTEDSGWWCAARDPLAPSLGELLRAVLGGRPLRMCLARTQDLERTLEALARIHSSLRVGGGDDVAHLRELAEEAPVVELVNNMLAQAVEQRASDLHFEPEENQFTVRFRIDGVLYPRLSLPRERYNAVSSRLKLIVGQWIS</sequence>
<reference evidence="5" key="2">
    <citation type="journal article" date="2014" name="ISME J.">
        <title>Microbial stratification in low pH oxic and suboxic macroscopic growths along an acid mine drainage.</title>
        <authorList>
            <person name="Mendez-Garcia C."/>
            <person name="Mesa V."/>
            <person name="Sprenger R.R."/>
            <person name="Richter M."/>
            <person name="Diez M.S."/>
            <person name="Solano J."/>
            <person name="Bargiela R."/>
            <person name="Golyshina O.V."/>
            <person name="Manteca A."/>
            <person name="Ramos J.L."/>
            <person name="Gallego J.R."/>
            <person name="Llorente I."/>
            <person name="Martins Dos Santos V.A."/>
            <person name="Jensen O.N."/>
            <person name="Pelaez A.I."/>
            <person name="Sanchez J."/>
            <person name="Ferrer M."/>
        </authorList>
    </citation>
    <scope>NUCLEOTIDE SEQUENCE</scope>
</reference>
<gene>
    <name evidence="5" type="ORF">B1A_11789</name>
</gene>
<accession>T1BP55</accession>
<name>T1BP55_9ZZZZ</name>
<dbReference type="EMBL" id="AUZX01008473">
    <property type="protein sequence ID" value="EQD55815.1"/>
    <property type="molecule type" value="Genomic_DNA"/>
</dbReference>
<organism evidence="5">
    <name type="scientific">mine drainage metagenome</name>
    <dbReference type="NCBI Taxonomy" id="410659"/>
    <lineage>
        <taxon>unclassified sequences</taxon>
        <taxon>metagenomes</taxon>
        <taxon>ecological metagenomes</taxon>
    </lineage>
</organism>
<comment type="caution">
    <text evidence="5">The sequence shown here is derived from an EMBL/GenBank/DDBJ whole genome shotgun (WGS) entry which is preliminary data.</text>
</comment>
<dbReference type="PANTHER" id="PTHR30258">
    <property type="entry name" value="TYPE II SECRETION SYSTEM PROTEIN GSPE-RELATED"/>
    <property type="match status" value="1"/>
</dbReference>
<feature type="non-terminal residue" evidence="5">
    <location>
        <position position="167"/>
    </location>
</feature>
<dbReference type="GO" id="GO:0005524">
    <property type="term" value="F:ATP binding"/>
    <property type="evidence" value="ECO:0007669"/>
    <property type="project" value="UniProtKB-KW"/>
</dbReference>
<keyword evidence="2" id="KW-0067">ATP-binding</keyword>